<dbReference type="Proteomes" id="UP001304650">
    <property type="component" value="Chromosome"/>
</dbReference>
<organism evidence="1 2">
    <name type="scientific">Paenibacillus roseopurpureus</name>
    <dbReference type="NCBI Taxonomy" id="2918901"/>
    <lineage>
        <taxon>Bacteria</taxon>
        <taxon>Bacillati</taxon>
        <taxon>Bacillota</taxon>
        <taxon>Bacilli</taxon>
        <taxon>Bacillales</taxon>
        <taxon>Paenibacillaceae</taxon>
        <taxon>Paenibacillus</taxon>
    </lineage>
</organism>
<gene>
    <name evidence="1" type="ORF">MJB10_17280</name>
</gene>
<name>A0AA96LN33_9BACL</name>
<proteinExistence type="predicted"/>
<dbReference type="RefSeq" id="WP_314796660.1">
    <property type="nucleotide sequence ID" value="NZ_CP130319.1"/>
</dbReference>
<keyword evidence="2" id="KW-1185">Reference proteome</keyword>
<protein>
    <submittedName>
        <fullName evidence="1">Uncharacterized protein</fullName>
    </submittedName>
</protein>
<dbReference type="AlphaFoldDB" id="A0AA96LN33"/>
<dbReference type="KEGG" id="proo:MJB10_17280"/>
<evidence type="ECO:0000313" key="1">
    <source>
        <dbReference type="EMBL" id="WNR42864.1"/>
    </source>
</evidence>
<accession>A0AA96LN33</accession>
<dbReference type="EMBL" id="CP130319">
    <property type="protein sequence ID" value="WNR42864.1"/>
    <property type="molecule type" value="Genomic_DNA"/>
</dbReference>
<reference evidence="1" key="1">
    <citation type="submission" date="2022-02" db="EMBL/GenBank/DDBJ databases">
        <title>Paenibacillus sp. MBLB1832 Whole Genome Shotgun Sequencing.</title>
        <authorList>
            <person name="Hwang C.Y."/>
            <person name="Cho E.-S."/>
            <person name="Seo M.-J."/>
        </authorList>
    </citation>
    <scope>NUCLEOTIDE SEQUENCE</scope>
    <source>
        <strain evidence="1">MBLB1832</strain>
    </source>
</reference>
<evidence type="ECO:0000313" key="2">
    <source>
        <dbReference type="Proteomes" id="UP001304650"/>
    </source>
</evidence>
<sequence length="119" mass="13754">MREEWKSVPLVEAKERVIAPSWALQQQRMFDTLNKAAKEIEQRYTTAETTGFNTQADAIERTSVNSKWLADLPPAERSIKLRIGMERYMNRPCYDMPWSNPFIGDPLLSGRQSKRGAIH</sequence>